<dbReference type="InterPro" id="IPR022551">
    <property type="entry name" value="BrxC"/>
</dbReference>
<protein>
    <recommendedName>
        <fullName evidence="3">Bacillithiol system protein YtxJ</fullName>
    </recommendedName>
</protein>
<keyword evidence="2" id="KW-1185">Reference proteome</keyword>
<reference evidence="1" key="1">
    <citation type="submission" date="2022-08" db="EMBL/GenBank/DDBJ databases">
        <title>Draft genome sequencing of Roseisolibacter agri AW1220.</title>
        <authorList>
            <person name="Tobiishi Y."/>
            <person name="Tonouchi A."/>
        </authorList>
    </citation>
    <scope>NUCLEOTIDE SEQUENCE</scope>
    <source>
        <strain evidence="1">AW1220</strain>
    </source>
</reference>
<dbReference type="EMBL" id="BRXS01000003">
    <property type="protein sequence ID" value="GLC25848.1"/>
    <property type="molecule type" value="Genomic_DNA"/>
</dbReference>
<gene>
    <name evidence="1" type="ORF">rosag_23610</name>
</gene>
<sequence>MHPLTTSTDFEALLDAPVALVYKHSTRCPIAGIALEEVELLSSLRPELPIHVVDVIRDRSLSRQVAERVGITHHSPQAILLVQGHPVWAASHFEVRAETIVRRLDAVAAPVPERKAG</sequence>
<name>A0AA37QFH6_9BACT</name>
<organism evidence="1 2">
    <name type="scientific">Roseisolibacter agri</name>
    <dbReference type="NCBI Taxonomy" id="2014610"/>
    <lineage>
        <taxon>Bacteria</taxon>
        <taxon>Pseudomonadati</taxon>
        <taxon>Gemmatimonadota</taxon>
        <taxon>Gemmatimonadia</taxon>
        <taxon>Gemmatimonadales</taxon>
        <taxon>Gemmatimonadaceae</taxon>
        <taxon>Roseisolibacter</taxon>
    </lineage>
</organism>
<dbReference type="Pfam" id="PF11009">
    <property type="entry name" value="BrxC"/>
    <property type="match status" value="1"/>
</dbReference>
<proteinExistence type="predicted"/>
<evidence type="ECO:0000313" key="1">
    <source>
        <dbReference type="EMBL" id="GLC25848.1"/>
    </source>
</evidence>
<dbReference type="Gene3D" id="3.40.30.10">
    <property type="entry name" value="Glutaredoxin"/>
    <property type="match status" value="1"/>
</dbReference>
<dbReference type="NCBIfam" id="TIGR04019">
    <property type="entry name" value="B_thiol_YtxJ"/>
    <property type="match status" value="1"/>
</dbReference>
<evidence type="ECO:0000313" key="2">
    <source>
        <dbReference type="Proteomes" id="UP001161325"/>
    </source>
</evidence>
<comment type="caution">
    <text evidence="1">The sequence shown here is derived from an EMBL/GenBank/DDBJ whole genome shotgun (WGS) entry which is preliminary data.</text>
</comment>
<evidence type="ECO:0008006" key="3">
    <source>
        <dbReference type="Google" id="ProtNLM"/>
    </source>
</evidence>
<dbReference type="RefSeq" id="WP_284350306.1">
    <property type="nucleotide sequence ID" value="NZ_BRXS01000003.1"/>
</dbReference>
<dbReference type="Proteomes" id="UP001161325">
    <property type="component" value="Unassembled WGS sequence"/>
</dbReference>
<dbReference type="AlphaFoldDB" id="A0AA37QFH6"/>
<accession>A0AA37QFH6</accession>